<evidence type="ECO:0000313" key="1">
    <source>
        <dbReference type="EMBL" id="EJK69607.1"/>
    </source>
</evidence>
<gene>
    <name evidence="1" type="ORF">THAOC_09117</name>
</gene>
<feature type="non-terminal residue" evidence="1">
    <location>
        <position position="1"/>
    </location>
</feature>
<evidence type="ECO:0000313" key="2">
    <source>
        <dbReference type="Proteomes" id="UP000266841"/>
    </source>
</evidence>
<name>K0TGJ6_THAOC</name>
<proteinExistence type="predicted"/>
<dbReference type="Proteomes" id="UP000266841">
    <property type="component" value="Unassembled WGS sequence"/>
</dbReference>
<sequence length="100" mass="11296">DLVPRSDLTGITYSSKYDNATVAKAEDEARLALMVRYFERQLKADRILTLYDGYNSSLAILSAVASYPHISPAPMDCAQFTLSRDEKDMARARGFTRLWN</sequence>
<accession>K0TGJ6</accession>
<protein>
    <submittedName>
        <fullName evidence="1">Uncharacterized protein</fullName>
    </submittedName>
</protein>
<dbReference type="EMBL" id="AGNL01009829">
    <property type="protein sequence ID" value="EJK69607.1"/>
    <property type="molecule type" value="Genomic_DNA"/>
</dbReference>
<dbReference type="AlphaFoldDB" id="K0TGJ6"/>
<keyword evidence="2" id="KW-1185">Reference proteome</keyword>
<comment type="caution">
    <text evidence="1">The sequence shown here is derived from an EMBL/GenBank/DDBJ whole genome shotgun (WGS) entry which is preliminary data.</text>
</comment>
<organism evidence="1 2">
    <name type="scientific">Thalassiosira oceanica</name>
    <name type="common">Marine diatom</name>
    <dbReference type="NCBI Taxonomy" id="159749"/>
    <lineage>
        <taxon>Eukaryota</taxon>
        <taxon>Sar</taxon>
        <taxon>Stramenopiles</taxon>
        <taxon>Ochrophyta</taxon>
        <taxon>Bacillariophyta</taxon>
        <taxon>Coscinodiscophyceae</taxon>
        <taxon>Thalassiosirophycidae</taxon>
        <taxon>Thalassiosirales</taxon>
        <taxon>Thalassiosiraceae</taxon>
        <taxon>Thalassiosira</taxon>
    </lineage>
</organism>
<reference evidence="1 2" key="1">
    <citation type="journal article" date="2012" name="Genome Biol.">
        <title>Genome and low-iron response of an oceanic diatom adapted to chronic iron limitation.</title>
        <authorList>
            <person name="Lommer M."/>
            <person name="Specht M."/>
            <person name="Roy A.S."/>
            <person name="Kraemer L."/>
            <person name="Andreson R."/>
            <person name="Gutowska M.A."/>
            <person name="Wolf J."/>
            <person name="Bergner S.V."/>
            <person name="Schilhabel M.B."/>
            <person name="Klostermeier U.C."/>
            <person name="Beiko R.G."/>
            <person name="Rosenstiel P."/>
            <person name="Hippler M."/>
            <person name="Laroche J."/>
        </authorList>
    </citation>
    <scope>NUCLEOTIDE SEQUENCE [LARGE SCALE GENOMIC DNA]</scope>
    <source>
        <strain evidence="1 2">CCMP1005</strain>
    </source>
</reference>